<evidence type="ECO:0000256" key="4">
    <source>
        <dbReference type="ARBA" id="ARBA00023015"/>
    </source>
</evidence>
<accession>A0A7J8N298</accession>
<dbReference type="GO" id="GO:0009416">
    <property type="term" value="P:response to light stimulus"/>
    <property type="evidence" value="ECO:0007669"/>
    <property type="project" value="TreeGrafter"/>
</dbReference>
<gene>
    <name evidence="9" type="ORF">Golob_004728</name>
</gene>
<evidence type="ECO:0000256" key="3">
    <source>
        <dbReference type="ARBA" id="ARBA00022473"/>
    </source>
</evidence>
<dbReference type="GO" id="GO:0005634">
    <property type="term" value="C:nucleus"/>
    <property type="evidence" value="ECO:0007669"/>
    <property type="project" value="UniProtKB-SubCell"/>
</dbReference>
<evidence type="ECO:0000256" key="2">
    <source>
        <dbReference type="ARBA" id="ARBA00010308"/>
    </source>
</evidence>
<comment type="subcellular location">
    <subcellularLocation>
        <location evidence="1">Nucleus</location>
    </subcellularLocation>
</comment>
<keyword evidence="10" id="KW-1185">Reference proteome</keyword>
<dbReference type="InterPro" id="IPR040222">
    <property type="entry name" value="ALOG"/>
</dbReference>
<reference evidence="9 10" key="1">
    <citation type="journal article" date="2019" name="Genome Biol. Evol.">
        <title>Insights into the evolution of the New World diploid cottons (Gossypium, subgenus Houzingenia) based on genome sequencing.</title>
        <authorList>
            <person name="Grover C.E."/>
            <person name="Arick M.A. 2nd"/>
            <person name="Thrash A."/>
            <person name="Conover J.L."/>
            <person name="Sanders W.S."/>
            <person name="Peterson D.G."/>
            <person name="Frelichowski J.E."/>
            <person name="Scheffler J.A."/>
            <person name="Scheffler B.E."/>
            <person name="Wendel J.F."/>
        </authorList>
    </citation>
    <scope>NUCLEOTIDE SEQUENCE [LARGE SCALE GENOMIC DNA]</scope>
    <source>
        <strain evidence="9">157</strain>
        <tissue evidence="9">Leaf</tissue>
    </source>
</reference>
<evidence type="ECO:0000256" key="7">
    <source>
        <dbReference type="ARBA" id="ARBA00023242"/>
    </source>
</evidence>
<dbReference type="Pfam" id="PF04852">
    <property type="entry name" value="ALOG_dom"/>
    <property type="match status" value="1"/>
</dbReference>
<keyword evidence="7" id="KW-0539">Nucleus</keyword>
<evidence type="ECO:0000313" key="9">
    <source>
        <dbReference type="EMBL" id="MBA0571138.1"/>
    </source>
</evidence>
<dbReference type="AlphaFoldDB" id="A0A7J8N298"/>
<feature type="domain" description="ALOG" evidence="8">
    <location>
        <begin position="1"/>
        <end position="142"/>
    </location>
</feature>
<dbReference type="Proteomes" id="UP000593572">
    <property type="component" value="Unassembled WGS sequence"/>
</dbReference>
<evidence type="ECO:0000256" key="6">
    <source>
        <dbReference type="ARBA" id="ARBA00023163"/>
    </source>
</evidence>
<keyword evidence="3" id="KW-0217">Developmental protein</keyword>
<keyword evidence="4" id="KW-0805">Transcription regulation</keyword>
<evidence type="ECO:0000256" key="5">
    <source>
        <dbReference type="ARBA" id="ARBA00023125"/>
    </source>
</evidence>
<dbReference type="InterPro" id="IPR006936">
    <property type="entry name" value="ALOG_dom"/>
</dbReference>
<keyword evidence="5" id="KW-0238">DNA-binding</keyword>
<proteinExistence type="inferred from homology"/>
<organism evidence="9 10">
    <name type="scientific">Gossypium lobatum</name>
    <dbReference type="NCBI Taxonomy" id="34289"/>
    <lineage>
        <taxon>Eukaryota</taxon>
        <taxon>Viridiplantae</taxon>
        <taxon>Streptophyta</taxon>
        <taxon>Embryophyta</taxon>
        <taxon>Tracheophyta</taxon>
        <taxon>Spermatophyta</taxon>
        <taxon>Magnoliopsida</taxon>
        <taxon>eudicotyledons</taxon>
        <taxon>Gunneridae</taxon>
        <taxon>Pentapetalae</taxon>
        <taxon>rosids</taxon>
        <taxon>malvids</taxon>
        <taxon>Malvales</taxon>
        <taxon>Malvaceae</taxon>
        <taxon>Malvoideae</taxon>
        <taxon>Gossypium</taxon>
    </lineage>
</organism>
<dbReference type="PROSITE" id="PS51697">
    <property type="entry name" value="ALOG"/>
    <property type="match status" value="1"/>
</dbReference>
<dbReference type="PANTHER" id="PTHR31165">
    <property type="entry name" value="PROTEIN G1-LIKE2"/>
    <property type="match status" value="1"/>
</dbReference>
<dbReference type="EMBL" id="JABEZX010000011">
    <property type="protein sequence ID" value="MBA0571138.1"/>
    <property type="molecule type" value="Genomic_DNA"/>
</dbReference>
<dbReference type="PANTHER" id="PTHR31165:SF123">
    <property type="entry name" value="PROTEIN G1-LIKE5"/>
    <property type="match status" value="1"/>
</dbReference>
<protein>
    <recommendedName>
        <fullName evidence="8">ALOG domain-containing protein</fullName>
    </recommendedName>
</protein>
<evidence type="ECO:0000259" key="8">
    <source>
        <dbReference type="PROSITE" id="PS51697"/>
    </source>
</evidence>
<dbReference type="GO" id="GO:0003677">
    <property type="term" value="F:DNA binding"/>
    <property type="evidence" value="ECO:0007669"/>
    <property type="project" value="UniProtKB-KW"/>
</dbReference>
<comment type="similarity">
    <text evidence="2">Belongs to the plant homeotic and developmental regulators ALOG protein family.</text>
</comment>
<sequence length="157" mass="17838">MKQAEQLHCAFCFLMYVSCMATLDTTWRLTLSNRHSTVESHAQIQVEHTRGFLKTSGQLSDLINNPACSFFGQSDSPGPYGCSLRQAWRSVDALVGRLSSAYEDHGRNPKVNPFRAVVVRIYLREDKDTQNKARGISDKKRKKLEIKVAYATTHHQH</sequence>
<keyword evidence="6" id="KW-0804">Transcription</keyword>
<evidence type="ECO:0000313" key="10">
    <source>
        <dbReference type="Proteomes" id="UP000593572"/>
    </source>
</evidence>
<comment type="caution">
    <text evidence="9">The sequence shown here is derived from an EMBL/GenBank/DDBJ whole genome shotgun (WGS) entry which is preliminary data.</text>
</comment>
<name>A0A7J8N298_9ROSI</name>
<evidence type="ECO:0000256" key="1">
    <source>
        <dbReference type="ARBA" id="ARBA00004123"/>
    </source>
</evidence>
<dbReference type="GO" id="GO:0009299">
    <property type="term" value="P:mRNA transcription"/>
    <property type="evidence" value="ECO:0007669"/>
    <property type="project" value="TreeGrafter"/>
</dbReference>